<dbReference type="GO" id="GO:0005737">
    <property type="term" value="C:cytoplasm"/>
    <property type="evidence" value="ECO:0007669"/>
    <property type="project" value="TreeGrafter"/>
</dbReference>
<keyword evidence="2" id="KW-0067">ATP-binding</keyword>
<dbReference type="Proteomes" id="UP000280197">
    <property type="component" value="Chromosome"/>
</dbReference>
<dbReference type="PRINTS" id="PR00038">
    <property type="entry name" value="HTHLUXR"/>
</dbReference>
<evidence type="ECO:0000313" key="5">
    <source>
        <dbReference type="Proteomes" id="UP000280197"/>
    </source>
</evidence>
<reference evidence="4 5" key="1">
    <citation type="submission" date="2018-12" db="EMBL/GenBank/DDBJ databases">
        <authorList>
            <person name="Li K."/>
        </authorList>
    </citation>
    <scope>NUCLEOTIDE SEQUENCE [LARGE SCALE GENOMIC DNA]</scope>
    <source>
        <strain evidence="5">CR22</strain>
    </source>
</reference>
<keyword evidence="1" id="KW-0547">Nucleotide-binding</keyword>
<dbReference type="GO" id="GO:0006355">
    <property type="term" value="P:regulation of DNA-templated transcription"/>
    <property type="evidence" value="ECO:0007669"/>
    <property type="project" value="InterPro"/>
</dbReference>
<dbReference type="InterPro" id="IPR000792">
    <property type="entry name" value="Tscrpt_reg_LuxR_C"/>
</dbReference>
<name>A0A3Q9BVD7_9ACTN</name>
<dbReference type="GO" id="GO:0003677">
    <property type="term" value="F:DNA binding"/>
    <property type="evidence" value="ECO:0007669"/>
    <property type="project" value="InterPro"/>
</dbReference>
<dbReference type="InterPro" id="IPR016032">
    <property type="entry name" value="Sig_transdc_resp-reg_C-effctor"/>
</dbReference>
<dbReference type="CDD" id="cd06170">
    <property type="entry name" value="LuxR_C_like"/>
    <property type="match status" value="1"/>
</dbReference>
<dbReference type="EMBL" id="CP034463">
    <property type="protein sequence ID" value="AZP14968.1"/>
    <property type="molecule type" value="Genomic_DNA"/>
</dbReference>
<evidence type="ECO:0000259" key="3">
    <source>
        <dbReference type="PROSITE" id="PS50043"/>
    </source>
</evidence>
<dbReference type="GO" id="GO:0004016">
    <property type="term" value="F:adenylate cyclase activity"/>
    <property type="evidence" value="ECO:0007669"/>
    <property type="project" value="TreeGrafter"/>
</dbReference>
<dbReference type="PANTHER" id="PTHR16305:SF35">
    <property type="entry name" value="TRANSCRIPTIONAL ACTIVATOR DOMAIN"/>
    <property type="match status" value="1"/>
</dbReference>
<dbReference type="AlphaFoldDB" id="A0A3Q9BVD7"/>
<dbReference type="PROSITE" id="PS50043">
    <property type="entry name" value="HTH_LUXR_2"/>
    <property type="match status" value="1"/>
</dbReference>
<evidence type="ECO:0000256" key="2">
    <source>
        <dbReference type="ARBA" id="ARBA00022840"/>
    </source>
</evidence>
<protein>
    <submittedName>
        <fullName evidence="4">LuxR family transcriptional regulator</fullName>
    </submittedName>
</protein>
<dbReference type="GO" id="GO:0005524">
    <property type="term" value="F:ATP binding"/>
    <property type="evidence" value="ECO:0007669"/>
    <property type="project" value="UniProtKB-KW"/>
</dbReference>
<dbReference type="InterPro" id="IPR041664">
    <property type="entry name" value="AAA_16"/>
</dbReference>
<dbReference type="InterPro" id="IPR036388">
    <property type="entry name" value="WH-like_DNA-bd_sf"/>
</dbReference>
<keyword evidence="5" id="KW-1185">Reference proteome</keyword>
<sequence length="921" mass="98252">MKGKNPGFLHGRQSERAVLDRQLAKVRDGHSAVLVLRGEAGIGKSALLEYVAGTAEDCTVVRAAGVEAEMELAFGGLHQLCAPFLDRLAHLPEPQRTALETAFGLSAGTPPDRFLVGLAVLSLLADVAEETPLICLVDDVQWLDRVSAQIVGFVARRLMAERVGLIFAVREADGERALQGLPELTLGGLSEPDARALLTSVLPGRFDEPVRSRILSEARGNPLALLELPRSTSAAELAGGYAPPSTGPLIGRLEHNFSLRVEELPPQTRRLLLLAAAEPVGDVSLLRRAADILGVSMSEASPAVAANLLEVRTRVQFRHPLVRSAVYRAAGPTERREVHRALAEATDARSDPDRRAWHLARAAAEPDEAVADELTRSADRAQARGGIAASAAFLERAAELTPDPARRRSRALAAARAKYLAGAFDAALELLNVAEMGALDDLQHAQASLLRGQITFGSRSAGATVPLLLTAAREFEPLDAGIARETYRDAFYAALTAGRVSSGPGLEEVARAARTAPPTAHPGPTDLFLDGLAIATTDGYAAGAPILRHALNTLRCGGFTVEQSLGWLPFACRMAHNVWDFDSWSTLSAKLVRLARDSGTLSVLPSALLLRLANRVFAGDLDDADSLAAEAVTIGEATGSHFLAHYGALVIEPWRGRETETLRAIGTITGDRTLSGEGKALTAPQWALAVLYNGLGRYEEACTAAAKGCEYPQELGLALSSLVELVEAATRSRQRDLAVEAANRLATICQASGTAWATGTSAAARALISEGDTADALYREAIARLESTPVRTALARTRLLYGEWLSRENRRAEAREQLARAHEILDRAGAEAFAERARRELEAAGETVRRRANGTDEALTPQEAQIARLAGEGLTNLEIGAQLFLSPHTIEWHLRKVFTKLGIRSRKQLGAVLPGGAATPA</sequence>
<dbReference type="Pfam" id="PF00196">
    <property type="entry name" value="GerE"/>
    <property type="match status" value="1"/>
</dbReference>
<proteinExistence type="predicted"/>
<dbReference type="SUPFAM" id="SSF52540">
    <property type="entry name" value="P-loop containing nucleoside triphosphate hydrolases"/>
    <property type="match status" value="1"/>
</dbReference>
<dbReference type="KEGG" id="saqu:EJC51_01705"/>
<dbReference type="SUPFAM" id="SSF46894">
    <property type="entry name" value="C-terminal effector domain of the bipartite response regulators"/>
    <property type="match status" value="1"/>
</dbReference>
<dbReference type="PANTHER" id="PTHR16305">
    <property type="entry name" value="TESTICULAR SOLUBLE ADENYLYL CYCLASE"/>
    <property type="match status" value="1"/>
</dbReference>
<organism evidence="4 5">
    <name type="scientific">Streptomyces aquilus</name>
    <dbReference type="NCBI Taxonomy" id="2548456"/>
    <lineage>
        <taxon>Bacteria</taxon>
        <taxon>Bacillati</taxon>
        <taxon>Actinomycetota</taxon>
        <taxon>Actinomycetes</taxon>
        <taxon>Kitasatosporales</taxon>
        <taxon>Streptomycetaceae</taxon>
        <taxon>Streptomyces</taxon>
    </lineage>
</organism>
<dbReference type="SMART" id="SM00421">
    <property type="entry name" value="HTH_LUXR"/>
    <property type="match status" value="1"/>
</dbReference>
<dbReference type="Gene3D" id="1.10.10.10">
    <property type="entry name" value="Winged helix-like DNA-binding domain superfamily/Winged helix DNA-binding domain"/>
    <property type="match status" value="1"/>
</dbReference>
<dbReference type="Pfam" id="PF13191">
    <property type="entry name" value="AAA_16"/>
    <property type="match status" value="1"/>
</dbReference>
<evidence type="ECO:0000256" key="1">
    <source>
        <dbReference type="ARBA" id="ARBA00022741"/>
    </source>
</evidence>
<gene>
    <name evidence="4" type="ORF">EJC51_01705</name>
</gene>
<evidence type="ECO:0000313" key="4">
    <source>
        <dbReference type="EMBL" id="AZP14968.1"/>
    </source>
</evidence>
<dbReference type="InterPro" id="IPR027417">
    <property type="entry name" value="P-loop_NTPase"/>
</dbReference>
<dbReference type="RefSeq" id="WP_126269354.1">
    <property type="nucleotide sequence ID" value="NZ_CP034463.1"/>
</dbReference>
<accession>A0A3Q9BVD7</accession>
<feature type="domain" description="HTH luxR-type" evidence="3">
    <location>
        <begin position="852"/>
        <end position="917"/>
    </location>
</feature>